<dbReference type="AlphaFoldDB" id="W4M5V7"/>
<keyword evidence="3" id="KW-1185">Reference proteome</keyword>
<dbReference type="InterPro" id="IPR016039">
    <property type="entry name" value="Thiolase-like"/>
</dbReference>
<accession>W4M5V7</accession>
<evidence type="ECO:0000313" key="2">
    <source>
        <dbReference type="EMBL" id="ETX05734.1"/>
    </source>
</evidence>
<evidence type="ECO:0000313" key="3">
    <source>
        <dbReference type="Proteomes" id="UP000019140"/>
    </source>
</evidence>
<dbReference type="PANTHER" id="PTHR42870">
    <property type="entry name" value="ACETYL-COA C-ACETYLTRANSFERASE"/>
    <property type="match status" value="1"/>
</dbReference>
<dbReference type="InterPro" id="IPR020616">
    <property type="entry name" value="Thiolase_N"/>
</dbReference>
<dbReference type="GO" id="GO:0016747">
    <property type="term" value="F:acyltransferase activity, transferring groups other than amino-acyl groups"/>
    <property type="evidence" value="ECO:0007669"/>
    <property type="project" value="InterPro"/>
</dbReference>
<organism evidence="2 3">
    <name type="scientific">Candidatus Entotheonella gemina</name>
    <dbReference type="NCBI Taxonomy" id="1429439"/>
    <lineage>
        <taxon>Bacteria</taxon>
        <taxon>Pseudomonadati</taxon>
        <taxon>Nitrospinota/Tectimicrobiota group</taxon>
        <taxon>Candidatus Tectimicrobiota</taxon>
        <taxon>Candidatus Entotheonellia</taxon>
        <taxon>Candidatus Entotheonellales</taxon>
        <taxon>Candidatus Entotheonellaceae</taxon>
        <taxon>Candidatus Entotheonella</taxon>
    </lineage>
</organism>
<proteinExistence type="predicted"/>
<evidence type="ECO:0000259" key="1">
    <source>
        <dbReference type="Pfam" id="PF00108"/>
    </source>
</evidence>
<dbReference type="SUPFAM" id="SSF53901">
    <property type="entry name" value="Thiolase-like"/>
    <property type="match status" value="1"/>
</dbReference>
<dbReference type="Proteomes" id="UP000019140">
    <property type="component" value="Unassembled WGS sequence"/>
</dbReference>
<feature type="non-terminal residue" evidence="2">
    <location>
        <position position="243"/>
    </location>
</feature>
<dbReference type="Pfam" id="PF00108">
    <property type="entry name" value="Thiolase_N"/>
    <property type="match status" value="1"/>
</dbReference>
<comment type="caution">
    <text evidence="2">The sequence shown here is derived from an EMBL/GenBank/DDBJ whole genome shotgun (WGS) entry which is preliminary data.</text>
</comment>
<dbReference type="PANTHER" id="PTHR42870:SF1">
    <property type="entry name" value="NON-SPECIFIC LIPID-TRANSFER PROTEIN-LIKE 2"/>
    <property type="match status" value="1"/>
</dbReference>
<dbReference type="EMBL" id="AZHX01000882">
    <property type="protein sequence ID" value="ETX05734.1"/>
    <property type="molecule type" value="Genomic_DNA"/>
</dbReference>
<protein>
    <recommendedName>
        <fullName evidence="1">Thiolase N-terminal domain-containing protein</fullName>
    </recommendedName>
</protein>
<dbReference type="HOGENOM" id="CLU_1144610_0_0_7"/>
<feature type="domain" description="Thiolase N-terminal" evidence="1">
    <location>
        <begin position="14"/>
        <end position="213"/>
    </location>
</feature>
<gene>
    <name evidence="2" type="ORF">ETSY2_21235</name>
</gene>
<sequence>MREVVMAGAGLRRYGVFPDKNYVDMGVEAIRGALQDAGCEWPDIDAVYCGTVRLGMSAGHHICLKMGTTGLAITNVENASASGSSAFREAYLSVAAGEHEVVLALGVDKLVERPEQFLQEDADGRANEDRKLPIYKFAEMAQYYMDTHGVTRDQLAQVSVKSHYNASLNPYAHFQRAVTLEQIHQARMVADPLTVLHCCPWDEGAAAVMVCSREAAKRFNMRTQTPVIAASVLQSTPSEEENE</sequence>
<dbReference type="Gene3D" id="3.40.47.10">
    <property type="match status" value="1"/>
</dbReference>
<reference evidence="2 3" key="1">
    <citation type="journal article" date="2014" name="Nature">
        <title>An environmental bacterial taxon with a large and distinct metabolic repertoire.</title>
        <authorList>
            <person name="Wilson M.C."/>
            <person name="Mori T."/>
            <person name="Ruckert C."/>
            <person name="Uria A.R."/>
            <person name="Helf M.J."/>
            <person name="Takada K."/>
            <person name="Gernert C."/>
            <person name="Steffens U.A."/>
            <person name="Heycke N."/>
            <person name="Schmitt S."/>
            <person name="Rinke C."/>
            <person name="Helfrich E.J."/>
            <person name="Brachmann A.O."/>
            <person name="Gurgui C."/>
            <person name="Wakimoto T."/>
            <person name="Kracht M."/>
            <person name="Crusemann M."/>
            <person name="Hentschel U."/>
            <person name="Abe I."/>
            <person name="Matsunaga S."/>
            <person name="Kalinowski J."/>
            <person name="Takeyama H."/>
            <person name="Piel J."/>
        </authorList>
    </citation>
    <scope>NUCLEOTIDE SEQUENCE [LARGE SCALE GENOMIC DNA]</scope>
    <source>
        <strain evidence="3">TSY2</strain>
    </source>
</reference>
<name>W4M5V7_9BACT</name>
<dbReference type="CDD" id="cd00829">
    <property type="entry name" value="SCP-x_thiolase"/>
    <property type="match status" value="1"/>
</dbReference>